<dbReference type="Pfam" id="PF04007">
    <property type="entry name" value="DUF354"/>
    <property type="match status" value="1"/>
</dbReference>
<protein>
    <recommendedName>
        <fullName evidence="2">DUF354 domain-containing protein</fullName>
    </recommendedName>
</protein>
<organism evidence="1">
    <name type="scientific">marine sediment metagenome</name>
    <dbReference type="NCBI Taxonomy" id="412755"/>
    <lineage>
        <taxon>unclassified sequences</taxon>
        <taxon>metagenomes</taxon>
        <taxon>ecological metagenomes</taxon>
    </lineage>
</organism>
<evidence type="ECO:0008006" key="2">
    <source>
        <dbReference type="Google" id="ProtNLM"/>
    </source>
</evidence>
<dbReference type="EMBL" id="LAZR01001304">
    <property type="protein sequence ID" value="KKN46924.1"/>
    <property type="molecule type" value="Genomic_DNA"/>
</dbReference>
<name>A0A0F9QWU2_9ZZZZ</name>
<reference evidence="1" key="1">
    <citation type="journal article" date="2015" name="Nature">
        <title>Complex archaea that bridge the gap between prokaryotes and eukaryotes.</title>
        <authorList>
            <person name="Spang A."/>
            <person name="Saw J.H."/>
            <person name="Jorgensen S.L."/>
            <person name="Zaremba-Niedzwiedzka K."/>
            <person name="Martijn J."/>
            <person name="Lind A.E."/>
            <person name="van Eijk R."/>
            <person name="Schleper C."/>
            <person name="Guy L."/>
            <person name="Ettema T.J."/>
        </authorList>
    </citation>
    <scope>NUCLEOTIDE SEQUENCE</scope>
</reference>
<evidence type="ECO:0000313" key="1">
    <source>
        <dbReference type="EMBL" id="KKN46924.1"/>
    </source>
</evidence>
<dbReference type="InterPro" id="IPR007152">
    <property type="entry name" value="DUF354"/>
</dbReference>
<sequence length="369" mass="42581">MNLTNKKIWIDIEQPKTAIMFKSLIEKFQEANSDLLITARNYDSTFQILDDYNVNYIKIGKHGGDKLIGKLETYIDRLKELLPYVKKFSPEYLITFLSVEGIRIAYGLNIPSLGINDEPRNVPVCKLIHPFIDNIITPNCIPQEKYIQLHASPEKLIRYNGLDEIAWLSEYTPDPCTLNKLDLEKGNFLLIRSEPAYASYFIDKIKPDETMISEFIPPIFKKFPNHKYLILVRSDQQEKFLIKKLKGLTKEKNLIIKHYLPNIVDLCFYGSLIISGGGTIVRESSLLNVPSIEFFPGESAPQETFLIQNGFPLEHIRNSDKLVQRAIEILTQGPSQGRFEINSFKKKISQYENPIEICFNFVKKRLKSL</sequence>
<accession>A0A0F9QWU2</accession>
<dbReference type="PANTHER" id="PTHR39662:SF1">
    <property type="entry name" value="DUF354 DOMAIN-CONTAINING PROTEIN"/>
    <property type="match status" value="1"/>
</dbReference>
<comment type="caution">
    <text evidence="1">The sequence shown here is derived from an EMBL/GenBank/DDBJ whole genome shotgun (WGS) entry which is preliminary data.</text>
</comment>
<proteinExistence type="predicted"/>
<dbReference type="PIRSF" id="PIRSF005357">
    <property type="entry name" value="UCP005357"/>
    <property type="match status" value="1"/>
</dbReference>
<gene>
    <name evidence="1" type="ORF">LCGC14_0667900</name>
</gene>
<dbReference type="SUPFAM" id="SSF53756">
    <property type="entry name" value="UDP-Glycosyltransferase/glycogen phosphorylase"/>
    <property type="match status" value="1"/>
</dbReference>
<dbReference type="AlphaFoldDB" id="A0A0F9QWU2"/>
<dbReference type="PANTHER" id="PTHR39662">
    <property type="entry name" value="DUF354 DOMAIN-CONTAINING PROTEIN-RELATED"/>
    <property type="match status" value="1"/>
</dbReference>